<dbReference type="EMBL" id="JBHSCF010000050">
    <property type="protein sequence ID" value="MFC4189739.1"/>
    <property type="molecule type" value="Genomic_DNA"/>
</dbReference>
<comment type="caution">
    <text evidence="3">The sequence shown here is derived from an EMBL/GenBank/DDBJ whole genome shotgun (WGS) entry which is preliminary data.</text>
</comment>
<evidence type="ECO:0000313" key="4">
    <source>
        <dbReference type="Proteomes" id="UP001595871"/>
    </source>
</evidence>
<dbReference type="Gene3D" id="1.10.10.10">
    <property type="entry name" value="Winged helix-like DNA-binding domain superfamily/Winged helix DNA-binding domain"/>
    <property type="match status" value="1"/>
</dbReference>
<dbReference type="InterPro" id="IPR043129">
    <property type="entry name" value="ATPase_NBD"/>
</dbReference>
<dbReference type="CDD" id="cd24076">
    <property type="entry name" value="ASKHA_ATPase_ROK_BsXylR-like"/>
    <property type="match status" value="1"/>
</dbReference>
<dbReference type="PANTHER" id="PTHR18964">
    <property type="entry name" value="ROK (REPRESSOR, ORF, KINASE) FAMILY"/>
    <property type="match status" value="1"/>
</dbReference>
<sequence>METPGSQTSLHRANLERVVRAVRMAGSLTQAEIARSTGLSAATVSNIVRELKEGGTVEVTPTSAGGRRARSVSLSGDAGIVIGVDFGHTHLRVAIGNLAHQVLAEESEPLDVDASSAQGFGRAEQLVNRLIETTGIAPGKVIGVGLGVPGPIDVESGTLGSTSILPGWTGINPGQELAGRLGVPVYVDNDANLGALGELVWGAGRGVKDLAYIKVASGVGAGLVIDGHIYRGPGGTAGEIGHITLDESGPVCRCGNRGCLETFTAARYVLPLLRPSHGPDLTMDRVVQLAREGDPGCRRVIGDVGRYIGSGVANLCNLLNPSRVVLGGSLAEAGELVLAPIRDSVSRYAIPSAARQLSVLPGALGGRAEVLGALALVLSEMGDSTLLESTLPTASPVFT</sequence>
<reference evidence="4" key="1">
    <citation type="journal article" date="2019" name="Int. J. Syst. Evol. Microbiol.">
        <title>The Global Catalogue of Microorganisms (GCM) 10K type strain sequencing project: providing services to taxonomists for standard genome sequencing and annotation.</title>
        <authorList>
            <consortium name="The Broad Institute Genomics Platform"/>
            <consortium name="The Broad Institute Genome Sequencing Center for Infectious Disease"/>
            <person name="Wu L."/>
            <person name="Ma J."/>
        </authorList>
    </citation>
    <scope>NUCLEOTIDE SEQUENCE [LARGE SCALE GENOMIC DNA]</scope>
    <source>
        <strain evidence="4">CCM 3243</strain>
    </source>
</reference>
<dbReference type="SUPFAM" id="SSF53067">
    <property type="entry name" value="Actin-like ATPase domain"/>
    <property type="match status" value="1"/>
</dbReference>
<dbReference type="SUPFAM" id="SSF46785">
    <property type="entry name" value="Winged helix' DNA-binding domain"/>
    <property type="match status" value="1"/>
</dbReference>
<dbReference type="InterPro" id="IPR049874">
    <property type="entry name" value="ROK_cs"/>
</dbReference>
<dbReference type="Pfam" id="PF12802">
    <property type="entry name" value="MarR_2"/>
    <property type="match status" value="1"/>
</dbReference>
<evidence type="ECO:0000313" key="3">
    <source>
        <dbReference type="EMBL" id="MFC4189739.1"/>
    </source>
</evidence>
<dbReference type="InterPro" id="IPR000600">
    <property type="entry name" value="ROK"/>
</dbReference>
<dbReference type="Pfam" id="PF00480">
    <property type="entry name" value="ROK"/>
    <property type="match status" value="1"/>
</dbReference>
<dbReference type="InterPro" id="IPR000835">
    <property type="entry name" value="HTH_MarR-typ"/>
</dbReference>
<protein>
    <submittedName>
        <fullName evidence="3">ROK family protein</fullName>
    </submittedName>
</protein>
<dbReference type="InterPro" id="IPR036390">
    <property type="entry name" value="WH_DNA-bd_sf"/>
</dbReference>
<feature type="domain" description="HTH marR-type" evidence="2">
    <location>
        <begin position="17"/>
        <end position="68"/>
    </location>
</feature>
<organism evidence="3 4">
    <name type="scientific">Streptomyces flavovirens</name>
    <dbReference type="NCBI Taxonomy" id="52258"/>
    <lineage>
        <taxon>Bacteria</taxon>
        <taxon>Bacillati</taxon>
        <taxon>Actinomycetota</taxon>
        <taxon>Actinomycetes</taxon>
        <taxon>Kitasatosporales</taxon>
        <taxon>Streptomycetaceae</taxon>
        <taxon>Streptomyces</taxon>
    </lineage>
</organism>
<comment type="similarity">
    <text evidence="1">Belongs to the ROK (NagC/XylR) family.</text>
</comment>
<evidence type="ECO:0000259" key="2">
    <source>
        <dbReference type="Pfam" id="PF12802"/>
    </source>
</evidence>
<name>A0ABV8NCP7_9ACTN</name>
<dbReference type="InterPro" id="IPR036388">
    <property type="entry name" value="WH-like_DNA-bd_sf"/>
</dbReference>
<keyword evidence="4" id="KW-1185">Reference proteome</keyword>
<evidence type="ECO:0000256" key="1">
    <source>
        <dbReference type="ARBA" id="ARBA00006479"/>
    </source>
</evidence>
<dbReference type="RefSeq" id="WP_014049005.1">
    <property type="nucleotide sequence ID" value="NZ_BAAAYA010000023.1"/>
</dbReference>
<dbReference type="Proteomes" id="UP001595871">
    <property type="component" value="Unassembled WGS sequence"/>
</dbReference>
<dbReference type="PROSITE" id="PS01125">
    <property type="entry name" value="ROK"/>
    <property type="match status" value="1"/>
</dbReference>
<accession>A0ABV8NCP7</accession>
<gene>
    <name evidence="3" type="ORF">ACFO3R_25655</name>
</gene>
<dbReference type="Gene3D" id="3.30.420.40">
    <property type="match status" value="2"/>
</dbReference>
<dbReference type="PANTHER" id="PTHR18964:SF173">
    <property type="entry name" value="GLUCOKINASE"/>
    <property type="match status" value="1"/>
</dbReference>
<proteinExistence type="inferred from homology"/>